<dbReference type="Gene3D" id="2.30.110.10">
    <property type="entry name" value="Electron Transport, Fmn-binding Protein, Chain A"/>
    <property type="match status" value="1"/>
</dbReference>
<comment type="catalytic activity">
    <reaction evidence="2">
        <text>oxidized coenzyme F420-(gamma-L-Glu)(n) + a quinol + H(+) = reduced coenzyme F420-(gamma-L-Glu)(n) + a quinone</text>
        <dbReference type="Rhea" id="RHEA:39663"/>
        <dbReference type="Rhea" id="RHEA-COMP:12939"/>
        <dbReference type="Rhea" id="RHEA-COMP:14378"/>
        <dbReference type="ChEBI" id="CHEBI:15378"/>
        <dbReference type="ChEBI" id="CHEBI:24646"/>
        <dbReference type="ChEBI" id="CHEBI:132124"/>
        <dbReference type="ChEBI" id="CHEBI:133980"/>
        <dbReference type="ChEBI" id="CHEBI:139511"/>
    </reaction>
</comment>
<dbReference type="EMBL" id="BAAAHP010000194">
    <property type="protein sequence ID" value="GAA0898209.1"/>
    <property type="molecule type" value="Genomic_DNA"/>
</dbReference>
<accession>A0ABP3YLP5</accession>
<gene>
    <name evidence="3" type="ORF">GCM10009559_60190</name>
</gene>
<proteinExistence type="inferred from homology"/>
<dbReference type="InterPro" id="IPR012349">
    <property type="entry name" value="Split_barrel_FMN-bd"/>
</dbReference>
<name>A0ABP3YLP5_9PSEU</name>
<protein>
    <submittedName>
        <fullName evidence="3">Nitroreductase/quinone reductase family protein</fullName>
    </submittedName>
</protein>
<evidence type="ECO:0000313" key="3">
    <source>
        <dbReference type="EMBL" id="GAA0898209.1"/>
    </source>
</evidence>
<keyword evidence="4" id="KW-1185">Reference proteome</keyword>
<comment type="similarity">
    <text evidence="1">Belongs to the F420H(2)-dependent quinone reductase family.</text>
</comment>
<dbReference type="Pfam" id="PF04075">
    <property type="entry name" value="F420H2_quin_red"/>
    <property type="match status" value="1"/>
</dbReference>
<comment type="caution">
    <text evidence="3">The sequence shown here is derived from an EMBL/GenBank/DDBJ whole genome shotgun (WGS) entry which is preliminary data.</text>
</comment>
<dbReference type="SUPFAM" id="SSF50475">
    <property type="entry name" value="FMN-binding split barrel"/>
    <property type="match status" value="1"/>
</dbReference>
<dbReference type="RefSeq" id="WP_343945060.1">
    <property type="nucleotide sequence ID" value="NZ_BAAAHP010000194.1"/>
</dbReference>
<evidence type="ECO:0000313" key="4">
    <source>
        <dbReference type="Proteomes" id="UP001499967"/>
    </source>
</evidence>
<dbReference type="InterPro" id="IPR004378">
    <property type="entry name" value="F420H2_quin_Rdtase"/>
</dbReference>
<sequence length="146" mass="15987">MTRPGLPADVRAVNRRVIAQFRAGGPIDGMHRERLLLLTTTGRRSGSSHTTPMMFHRDGDRVLVIASNAGAPEHPDWYLNLVAVPEVVVEVGDESGAPRPATAATLGGDERTRIWEVLKRTYPFFAEHEAITERTIPVVALAAAQR</sequence>
<dbReference type="NCBIfam" id="TIGR00026">
    <property type="entry name" value="hi_GC_TIGR00026"/>
    <property type="match status" value="1"/>
</dbReference>
<dbReference type="PANTHER" id="PTHR39428:SF1">
    <property type="entry name" value="F420H(2)-DEPENDENT QUINONE REDUCTASE RV1261C"/>
    <property type="match status" value="1"/>
</dbReference>
<dbReference type="Proteomes" id="UP001499967">
    <property type="component" value="Unassembled WGS sequence"/>
</dbReference>
<reference evidence="4" key="1">
    <citation type="journal article" date="2019" name="Int. J. Syst. Evol. Microbiol.">
        <title>The Global Catalogue of Microorganisms (GCM) 10K type strain sequencing project: providing services to taxonomists for standard genome sequencing and annotation.</title>
        <authorList>
            <consortium name="The Broad Institute Genomics Platform"/>
            <consortium name="The Broad Institute Genome Sequencing Center for Infectious Disease"/>
            <person name="Wu L."/>
            <person name="Ma J."/>
        </authorList>
    </citation>
    <scope>NUCLEOTIDE SEQUENCE [LARGE SCALE GENOMIC DNA]</scope>
    <source>
        <strain evidence="4">JCM 11117</strain>
    </source>
</reference>
<organism evidence="3 4">
    <name type="scientific">Pseudonocardia zijingensis</name>
    <dbReference type="NCBI Taxonomy" id="153376"/>
    <lineage>
        <taxon>Bacteria</taxon>
        <taxon>Bacillati</taxon>
        <taxon>Actinomycetota</taxon>
        <taxon>Actinomycetes</taxon>
        <taxon>Pseudonocardiales</taxon>
        <taxon>Pseudonocardiaceae</taxon>
        <taxon>Pseudonocardia</taxon>
    </lineage>
</organism>
<evidence type="ECO:0000256" key="2">
    <source>
        <dbReference type="ARBA" id="ARBA00049106"/>
    </source>
</evidence>
<evidence type="ECO:0000256" key="1">
    <source>
        <dbReference type="ARBA" id="ARBA00008710"/>
    </source>
</evidence>
<dbReference type="PANTHER" id="PTHR39428">
    <property type="entry name" value="F420H(2)-DEPENDENT QUINONE REDUCTASE RV1261C"/>
    <property type="match status" value="1"/>
</dbReference>